<comment type="caution">
    <text evidence="2">The sequence shown here is derived from an EMBL/GenBank/DDBJ whole genome shotgun (WGS) entry which is preliminary data.</text>
</comment>
<reference evidence="2 3" key="1">
    <citation type="submission" date="2020-08" db="EMBL/GenBank/DDBJ databases">
        <title>Genomic Encyclopedia of Type Strains, Phase III (KMG-III): the genomes of soil and plant-associated and newly described type strains.</title>
        <authorList>
            <person name="Whitman W."/>
        </authorList>
    </citation>
    <scope>NUCLEOTIDE SEQUENCE [LARGE SCALE GENOMIC DNA]</scope>
    <source>
        <strain evidence="2 3">CECT 8577</strain>
    </source>
</reference>
<proteinExistence type="predicted"/>
<gene>
    <name evidence="2" type="ORF">FHS23_004282</name>
</gene>
<dbReference type="AlphaFoldDB" id="A0A839S6A9"/>
<feature type="compositionally biased region" description="Basic residues" evidence="1">
    <location>
        <begin position="139"/>
        <end position="150"/>
    </location>
</feature>
<feature type="region of interest" description="Disordered" evidence="1">
    <location>
        <begin position="59"/>
        <end position="150"/>
    </location>
</feature>
<dbReference type="Proteomes" id="UP000550714">
    <property type="component" value="Unassembled WGS sequence"/>
</dbReference>
<feature type="compositionally biased region" description="Low complexity" evidence="1">
    <location>
        <begin position="98"/>
        <end position="138"/>
    </location>
</feature>
<protein>
    <submittedName>
        <fullName evidence="2">Uncharacterized protein</fullName>
    </submittedName>
</protein>
<feature type="compositionally biased region" description="Basic and acidic residues" evidence="1">
    <location>
        <begin position="59"/>
        <end position="71"/>
    </location>
</feature>
<name>A0A839S6A9_9PSEU</name>
<evidence type="ECO:0000256" key="1">
    <source>
        <dbReference type="SAM" id="MobiDB-lite"/>
    </source>
</evidence>
<keyword evidence="3" id="KW-1185">Reference proteome</keyword>
<dbReference type="EMBL" id="JACHWU010000008">
    <property type="protein sequence ID" value="MBB3053238.1"/>
    <property type="molecule type" value="Genomic_DNA"/>
</dbReference>
<evidence type="ECO:0000313" key="2">
    <source>
        <dbReference type="EMBL" id="MBB3053238.1"/>
    </source>
</evidence>
<sequence>MKRLFWLGVGVAAGVTLSRKASETARQATPVGVASNLGDAVRELAGAVGAFGADVRAGMSEREQELNRVVDRPVTQVRPPEPGKPAQEARVPYPESAPPQAGAPGQSAGRPPRPARPAGQAGQQGRPQQGRGQGGRPSAQRRPRAPRAEG</sequence>
<evidence type="ECO:0000313" key="3">
    <source>
        <dbReference type="Proteomes" id="UP000550714"/>
    </source>
</evidence>
<organism evidence="2 3">
    <name type="scientific">Prauserella isguenensis</name>
    <dbReference type="NCBI Taxonomy" id="1470180"/>
    <lineage>
        <taxon>Bacteria</taxon>
        <taxon>Bacillati</taxon>
        <taxon>Actinomycetota</taxon>
        <taxon>Actinomycetes</taxon>
        <taxon>Pseudonocardiales</taxon>
        <taxon>Pseudonocardiaceae</taxon>
        <taxon>Prauserella</taxon>
    </lineage>
</organism>
<accession>A0A839S6A9</accession>